<name>A0AAD6VEE6_9AGAR</name>
<organism evidence="1 2">
    <name type="scientific">Mycena pura</name>
    <dbReference type="NCBI Taxonomy" id="153505"/>
    <lineage>
        <taxon>Eukaryota</taxon>
        <taxon>Fungi</taxon>
        <taxon>Dikarya</taxon>
        <taxon>Basidiomycota</taxon>
        <taxon>Agaricomycotina</taxon>
        <taxon>Agaricomycetes</taxon>
        <taxon>Agaricomycetidae</taxon>
        <taxon>Agaricales</taxon>
        <taxon>Marasmiineae</taxon>
        <taxon>Mycenaceae</taxon>
        <taxon>Mycena</taxon>
    </lineage>
</organism>
<dbReference type="EMBL" id="JARJCW010000036">
    <property type="protein sequence ID" value="KAJ7207488.1"/>
    <property type="molecule type" value="Genomic_DNA"/>
</dbReference>
<gene>
    <name evidence="1" type="ORF">GGX14DRAFT_455578</name>
</gene>
<evidence type="ECO:0000313" key="1">
    <source>
        <dbReference type="EMBL" id="KAJ7207488.1"/>
    </source>
</evidence>
<accession>A0AAD6VEE6</accession>
<dbReference type="Proteomes" id="UP001219525">
    <property type="component" value="Unassembled WGS sequence"/>
</dbReference>
<dbReference type="AlphaFoldDB" id="A0AAD6VEE6"/>
<sequence length="604" mass="68082">MHDVLKYAPNVSDLYLSLDIFSSDNTDGLCKGLYLINPTRLIIQCEKVASNKMFVRLQNALAEVIPRWSHLSIFNCPLNPAYVGNIIVRFLVQAKQLHTIVVHSSFDVRWVYTMLQEVPVQAIHIKSPVSQRNLDCIASAYPTLKGLLRYKIKVAAKATAHETSAVEFSHVAPSLNPFFVPMSSASKETQEVIWSRVLYFAMSVEERAEDPTRKNVPRRFPLLLVSKTFHSLGLSYYYAHVVFKSSRDILKLVSVLAHQPSVGANIRTICARAARSSYLDYGSDDDDDTTASDNSADDSMLWHMLPVDAMPLVLLKTSGLIRLMRHENEVPHYFSFSWDAFVALAKSSGSSLRECYARVSPSSTASLPQSPGIFSHLVELRKLDWSCETKFLCNSMDAPVPVNALANLEELRIHLPDESFLTVLSLMKLASLRHVALVCDIKADKFMQVHGGRLRQLEMSSSSVNNLSVSILDLCPNLSSIALNCELYYFTSGGAMSVKEGIPDRDTFRSRKPAASLVEIKLLRRDIRKKDSLAKWEQFLLTFPHTSIPNLREVQITCFEWPTSEREISKSCWVRATERLAERNIALVDKTGKRWRPRLKLRGG</sequence>
<proteinExistence type="predicted"/>
<reference evidence="1" key="1">
    <citation type="submission" date="2023-03" db="EMBL/GenBank/DDBJ databases">
        <title>Massive genome expansion in bonnet fungi (Mycena s.s.) driven by repeated elements and novel gene families across ecological guilds.</title>
        <authorList>
            <consortium name="Lawrence Berkeley National Laboratory"/>
            <person name="Harder C.B."/>
            <person name="Miyauchi S."/>
            <person name="Viragh M."/>
            <person name="Kuo A."/>
            <person name="Thoen E."/>
            <person name="Andreopoulos B."/>
            <person name="Lu D."/>
            <person name="Skrede I."/>
            <person name="Drula E."/>
            <person name="Henrissat B."/>
            <person name="Morin E."/>
            <person name="Kohler A."/>
            <person name="Barry K."/>
            <person name="LaButti K."/>
            <person name="Morin E."/>
            <person name="Salamov A."/>
            <person name="Lipzen A."/>
            <person name="Mereny Z."/>
            <person name="Hegedus B."/>
            <person name="Baldrian P."/>
            <person name="Stursova M."/>
            <person name="Weitz H."/>
            <person name="Taylor A."/>
            <person name="Grigoriev I.V."/>
            <person name="Nagy L.G."/>
            <person name="Martin F."/>
            <person name="Kauserud H."/>
        </authorList>
    </citation>
    <scope>NUCLEOTIDE SEQUENCE</scope>
    <source>
        <strain evidence="1">9144</strain>
    </source>
</reference>
<keyword evidence="2" id="KW-1185">Reference proteome</keyword>
<comment type="caution">
    <text evidence="1">The sequence shown here is derived from an EMBL/GenBank/DDBJ whole genome shotgun (WGS) entry which is preliminary data.</text>
</comment>
<evidence type="ECO:0000313" key="2">
    <source>
        <dbReference type="Proteomes" id="UP001219525"/>
    </source>
</evidence>
<protein>
    <submittedName>
        <fullName evidence="1">Uncharacterized protein</fullName>
    </submittedName>
</protein>